<dbReference type="InterPro" id="IPR013563">
    <property type="entry name" value="Oligopep_ABC_C"/>
</dbReference>
<evidence type="ECO:0000313" key="13">
    <source>
        <dbReference type="Proteomes" id="UP000009102"/>
    </source>
</evidence>
<keyword evidence="7" id="KW-0472">Membrane</keyword>
<dbReference type="RefSeq" id="WP_012823854.1">
    <property type="nucleotide sequence ID" value="NC_013422.1"/>
</dbReference>
<dbReference type="NCBIfam" id="NF008453">
    <property type="entry name" value="PRK11308.1"/>
    <property type="match status" value="2"/>
</dbReference>
<dbReference type="InterPro" id="IPR003439">
    <property type="entry name" value="ABC_transporter-like_ATP-bd"/>
</dbReference>
<name>D0KZE5_HALNC</name>
<dbReference type="Pfam" id="PF08352">
    <property type="entry name" value="oligo_HPY"/>
    <property type="match status" value="2"/>
</dbReference>
<proteinExistence type="inferred from homology"/>
<feature type="domain" description="ABC transporter" evidence="11">
    <location>
        <begin position="302"/>
        <end position="558"/>
    </location>
</feature>
<keyword evidence="5" id="KW-0547">Nucleotide-binding</keyword>
<dbReference type="GO" id="GO:0055085">
    <property type="term" value="P:transmembrane transport"/>
    <property type="evidence" value="ECO:0007669"/>
    <property type="project" value="UniProtKB-ARBA"/>
</dbReference>
<evidence type="ECO:0000256" key="6">
    <source>
        <dbReference type="ARBA" id="ARBA00022840"/>
    </source>
</evidence>
<evidence type="ECO:0000256" key="5">
    <source>
        <dbReference type="ARBA" id="ARBA00022741"/>
    </source>
</evidence>
<sequence length="564" mass="62396">MSVESMPDVLSGDATSPVHHDSRLDSRLDSTALLSIRDLTAQFTPGDEILSSVSLDVLPGQRMALVGESGSGKTITALSVLRLLDNLQYTSGSITFDGQNVLTMPQHALRRIRGREISMIFQEPMTAFNPLKTIGEQIAEVTIAHEGLTRAEAQRRAIEWLERVRLPDPEQRARVFPHQLSGGQRQRAMIAMALVCRPKLLIADEPTTALDVTLQSQMMDLLTELQQEMGMALLLITHDLNLVRRYADAVAVMKQGRIVERGEVGEIFLSPWHPYTQQLLAATPQPEPLPVISMNAPEVLGANDLNVEFKQPRQFAPGERRYWWLSSSVPFQALSHIDISVSAGETLGVIGESGSGKSTLALALLRLIHSRGNILLEGRAVEHLSESEFRPLRRHIQIVFQDPFGSLSPRMTIGELVGEGLRVHEPRLAKNEYAARVQEAMASVGLGGVSLHRYPHEFSGGQRQRIAIARALILRPRILILDEPTSALDATVQKQILALLRTLQEELGLTYVFITHDLRVVRAMAHRVMVLYRGAVVETGATATVFESPSHAYTRQLIASVIDQ</sequence>
<dbReference type="PROSITE" id="PS50893">
    <property type="entry name" value="ABC_TRANSPORTER_2"/>
    <property type="match status" value="2"/>
</dbReference>
<keyword evidence="6" id="KW-0067">ATP-binding</keyword>
<evidence type="ECO:0000256" key="7">
    <source>
        <dbReference type="ARBA" id="ARBA00023136"/>
    </source>
</evidence>
<dbReference type="GO" id="GO:0016887">
    <property type="term" value="F:ATP hydrolysis activity"/>
    <property type="evidence" value="ECO:0007669"/>
    <property type="project" value="InterPro"/>
</dbReference>
<dbReference type="GO" id="GO:0005524">
    <property type="term" value="F:ATP binding"/>
    <property type="evidence" value="ECO:0007669"/>
    <property type="project" value="UniProtKB-KW"/>
</dbReference>
<protein>
    <recommendedName>
        <fullName evidence="8">ABC-type dipeptide transporter</fullName>
        <ecNumber evidence="8">7.4.2.9</ecNumber>
    </recommendedName>
</protein>
<keyword evidence="13" id="KW-1185">Reference proteome</keyword>
<dbReference type="STRING" id="555778.Hneap_0982"/>
<dbReference type="GO" id="GO:0015833">
    <property type="term" value="P:peptide transport"/>
    <property type="evidence" value="ECO:0007669"/>
    <property type="project" value="InterPro"/>
</dbReference>
<evidence type="ECO:0000256" key="2">
    <source>
        <dbReference type="ARBA" id="ARBA00005417"/>
    </source>
</evidence>
<dbReference type="eggNOG" id="COG4172">
    <property type="taxonomic scope" value="Bacteria"/>
</dbReference>
<dbReference type="GO" id="GO:0005886">
    <property type="term" value="C:plasma membrane"/>
    <property type="evidence" value="ECO:0007669"/>
    <property type="project" value="UniProtKB-SubCell"/>
</dbReference>
<evidence type="ECO:0000313" key="12">
    <source>
        <dbReference type="EMBL" id="ACX95818.1"/>
    </source>
</evidence>
<dbReference type="PANTHER" id="PTHR43297:SF2">
    <property type="entry name" value="DIPEPTIDE TRANSPORT ATP-BINDING PROTEIN DPPD"/>
    <property type="match status" value="1"/>
</dbReference>
<comment type="subcellular location">
    <subcellularLocation>
        <location evidence="1">Cell inner membrane</location>
        <topology evidence="1">Peripheral membrane protein</topology>
    </subcellularLocation>
</comment>
<evidence type="ECO:0000256" key="8">
    <source>
        <dbReference type="ARBA" id="ARBA00038852"/>
    </source>
</evidence>
<dbReference type="Pfam" id="PF00005">
    <property type="entry name" value="ABC_tran"/>
    <property type="match status" value="2"/>
</dbReference>
<dbReference type="InterPro" id="IPR003593">
    <property type="entry name" value="AAA+_ATPase"/>
</dbReference>
<comment type="catalytic activity">
    <reaction evidence="9">
        <text>a dipeptide(out) + ATP + H2O = a dipeptide(in) + ADP + phosphate + H(+)</text>
        <dbReference type="Rhea" id="RHEA:23120"/>
        <dbReference type="ChEBI" id="CHEBI:15377"/>
        <dbReference type="ChEBI" id="CHEBI:15378"/>
        <dbReference type="ChEBI" id="CHEBI:30616"/>
        <dbReference type="ChEBI" id="CHEBI:43474"/>
        <dbReference type="ChEBI" id="CHEBI:90799"/>
        <dbReference type="ChEBI" id="CHEBI:456216"/>
        <dbReference type="EC" id="7.4.2.9"/>
    </reaction>
</comment>
<dbReference type="PANTHER" id="PTHR43297">
    <property type="entry name" value="OLIGOPEPTIDE TRANSPORT ATP-BINDING PROTEIN APPD"/>
    <property type="match status" value="1"/>
</dbReference>
<dbReference type="SUPFAM" id="SSF52540">
    <property type="entry name" value="P-loop containing nucleoside triphosphate hydrolases"/>
    <property type="match status" value="2"/>
</dbReference>
<gene>
    <name evidence="12" type="ordered locus">Hneap_0982</name>
</gene>
<dbReference type="AlphaFoldDB" id="D0KZE5"/>
<dbReference type="CDD" id="cd03257">
    <property type="entry name" value="ABC_NikE_OppD_transporters"/>
    <property type="match status" value="2"/>
</dbReference>
<reference evidence="12 13" key="1">
    <citation type="submission" date="2009-10" db="EMBL/GenBank/DDBJ databases">
        <title>Complete sequence of Halothiobacillus neapolitanus c2.</title>
        <authorList>
            <consortium name="US DOE Joint Genome Institute"/>
            <person name="Lucas S."/>
            <person name="Copeland A."/>
            <person name="Lapidus A."/>
            <person name="Glavina del Rio T."/>
            <person name="Tice H."/>
            <person name="Bruce D."/>
            <person name="Goodwin L."/>
            <person name="Pitluck S."/>
            <person name="Davenport K."/>
            <person name="Brettin T."/>
            <person name="Detter J.C."/>
            <person name="Han C."/>
            <person name="Tapia R."/>
            <person name="Larimer F."/>
            <person name="Land M."/>
            <person name="Hauser L."/>
            <person name="Kyrpides N."/>
            <person name="Mikhailova N."/>
            <person name="Kerfeld C."/>
            <person name="Cannon G."/>
            <person name="Heinhort S."/>
        </authorList>
    </citation>
    <scope>NUCLEOTIDE SEQUENCE [LARGE SCALE GENOMIC DNA]</scope>
    <source>
        <strain evidence="13">ATCC 23641 / c2</strain>
    </source>
</reference>
<accession>D0KZE5</accession>
<dbReference type="Gene3D" id="3.40.50.300">
    <property type="entry name" value="P-loop containing nucleotide triphosphate hydrolases"/>
    <property type="match status" value="2"/>
</dbReference>
<dbReference type="InterPro" id="IPR017871">
    <property type="entry name" value="ABC_transporter-like_CS"/>
</dbReference>
<dbReference type="SMART" id="SM00382">
    <property type="entry name" value="AAA"/>
    <property type="match status" value="2"/>
</dbReference>
<evidence type="ECO:0000256" key="4">
    <source>
        <dbReference type="ARBA" id="ARBA00022475"/>
    </source>
</evidence>
<keyword evidence="4" id="KW-1003">Cell membrane</keyword>
<evidence type="ECO:0000256" key="10">
    <source>
        <dbReference type="SAM" id="MobiDB-lite"/>
    </source>
</evidence>
<dbReference type="EMBL" id="CP001801">
    <property type="protein sequence ID" value="ACX95818.1"/>
    <property type="molecule type" value="Genomic_DNA"/>
</dbReference>
<dbReference type="NCBIfam" id="NF007739">
    <property type="entry name" value="PRK10419.1"/>
    <property type="match status" value="2"/>
</dbReference>
<feature type="region of interest" description="Disordered" evidence="10">
    <location>
        <begin position="1"/>
        <end position="22"/>
    </location>
</feature>
<dbReference type="InterPro" id="IPR027417">
    <property type="entry name" value="P-loop_NTPase"/>
</dbReference>
<keyword evidence="3" id="KW-0813">Transport</keyword>
<dbReference type="EC" id="7.4.2.9" evidence="8"/>
<evidence type="ECO:0000256" key="3">
    <source>
        <dbReference type="ARBA" id="ARBA00022448"/>
    </source>
</evidence>
<dbReference type="InterPro" id="IPR050388">
    <property type="entry name" value="ABC_Ni/Peptide_Import"/>
</dbReference>
<dbReference type="FunFam" id="3.40.50.300:FF:000016">
    <property type="entry name" value="Oligopeptide ABC transporter ATP-binding component"/>
    <property type="match status" value="2"/>
</dbReference>
<evidence type="ECO:0000259" key="11">
    <source>
        <dbReference type="PROSITE" id="PS50893"/>
    </source>
</evidence>
<evidence type="ECO:0000256" key="1">
    <source>
        <dbReference type="ARBA" id="ARBA00004417"/>
    </source>
</evidence>
<evidence type="ECO:0000256" key="9">
    <source>
        <dbReference type="ARBA" id="ARBA00047356"/>
    </source>
</evidence>
<feature type="domain" description="ABC transporter" evidence="11">
    <location>
        <begin position="34"/>
        <end position="280"/>
    </location>
</feature>
<dbReference type="HOGENOM" id="CLU_000604_86_2_6"/>
<dbReference type="Proteomes" id="UP000009102">
    <property type="component" value="Chromosome"/>
</dbReference>
<dbReference type="KEGG" id="hna:Hneap_0982"/>
<dbReference type="PROSITE" id="PS00211">
    <property type="entry name" value="ABC_TRANSPORTER_1"/>
    <property type="match status" value="2"/>
</dbReference>
<organism evidence="12 13">
    <name type="scientific">Halothiobacillus neapolitanus (strain ATCC 23641 / DSM 15147 / CIP 104769 / NCIMB 8539 / c2)</name>
    <name type="common">Thiobacillus neapolitanus</name>
    <dbReference type="NCBI Taxonomy" id="555778"/>
    <lineage>
        <taxon>Bacteria</taxon>
        <taxon>Pseudomonadati</taxon>
        <taxon>Pseudomonadota</taxon>
        <taxon>Gammaproteobacteria</taxon>
        <taxon>Chromatiales</taxon>
        <taxon>Halothiobacillaceae</taxon>
        <taxon>Halothiobacillus</taxon>
    </lineage>
</organism>
<comment type="similarity">
    <text evidence="2">Belongs to the ABC transporter superfamily.</text>
</comment>